<evidence type="ECO:0000256" key="5">
    <source>
        <dbReference type="ARBA" id="ARBA00022803"/>
    </source>
</evidence>
<dbReference type="EMBL" id="UYSL01024037">
    <property type="protein sequence ID" value="VDL83003.1"/>
    <property type="molecule type" value="Genomic_DNA"/>
</dbReference>
<keyword evidence="2" id="KW-0677">Repeat</keyword>
<name>A0A0N4YPV2_NIPBR</name>
<dbReference type="InterPro" id="IPR007192">
    <property type="entry name" value="APC8"/>
</dbReference>
<evidence type="ECO:0000313" key="9">
    <source>
        <dbReference type="EMBL" id="VDL83003.1"/>
    </source>
</evidence>
<dbReference type="SUPFAM" id="SSF48452">
    <property type="entry name" value="TPR-like"/>
    <property type="match status" value="2"/>
</dbReference>
<dbReference type="GO" id="GO:0031145">
    <property type="term" value="P:anaphase-promoting complex-dependent catabolic process"/>
    <property type="evidence" value="ECO:0007669"/>
    <property type="project" value="TreeGrafter"/>
</dbReference>
<dbReference type="SMART" id="SM00028">
    <property type="entry name" value="TPR"/>
    <property type="match status" value="5"/>
</dbReference>
<organism evidence="11">
    <name type="scientific">Nippostrongylus brasiliensis</name>
    <name type="common">Rat hookworm</name>
    <dbReference type="NCBI Taxonomy" id="27835"/>
    <lineage>
        <taxon>Eukaryota</taxon>
        <taxon>Metazoa</taxon>
        <taxon>Ecdysozoa</taxon>
        <taxon>Nematoda</taxon>
        <taxon>Chromadorea</taxon>
        <taxon>Rhabditida</taxon>
        <taxon>Rhabditina</taxon>
        <taxon>Rhabditomorpha</taxon>
        <taxon>Strongyloidea</taxon>
        <taxon>Heligmosomidae</taxon>
        <taxon>Nippostrongylus</taxon>
    </lineage>
</organism>
<sequence>MNLNTTSSEFAAAVKLNGAQFVADLQWLLDRCDERVLEILTHCPESWLNDFGDSVGNCPSASTSSHPPTSSPSSIVTVGNRNLLFGKNLLVNRDFARASFFLKRTKLLGNVERFLYYWSRYQGCVRTHLENEAEAIDRKAVEHNDDSDYTKLLREIGQEPRPLDVFLLYLEGKIQASLGVTEAATSTMKEVLKMDSRFWPAWQELVSLIANVDEINVCKALCTRSPDSSWMADCEALKKAELLISRGLPGIPMILTQVAACCNHLHDHEKTVELFKCIRSMDPLRIEHMNLYSDSLYIRVRNYYGLRRENEQAIRFFQRALRLNPGVASIWVLIGHEFMELKNNAAACMSYRKAIEIDPQDYRGWYGLGQMYDIIKMPTYSLYYYQQAHLCKPQDSRMLVALGGVYQKMGRLRYAEKCFISAFKYGDVEGIALWMLGK</sequence>
<evidence type="ECO:0000313" key="10">
    <source>
        <dbReference type="Proteomes" id="UP000271162"/>
    </source>
</evidence>
<reference evidence="9 10" key="2">
    <citation type="submission" date="2018-11" db="EMBL/GenBank/DDBJ databases">
        <authorList>
            <consortium name="Pathogen Informatics"/>
        </authorList>
    </citation>
    <scope>NUCLEOTIDE SEQUENCE [LARGE SCALE GENOMIC DNA]</scope>
</reference>
<dbReference type="AlphaFoldDB" id="A0A0N4YPV2"/>
<evidence type="ECO:0000256" key="6">
    <source>
        <dbReference type="ARBA" id="ARBA00023306"/>
    </source>
</evidence>
<feature type="domain" description="Cdc23" evidence="8">
    <location>
        <begin position="81"/>
        <end position="222"/>
    </location>
</feature>
<evidence type="ECO:0000259" key="8">
    <source>
        <dbReference type="Pfam" id="PF04049"/>
    </source>
</evidence>
<proteinExistence type="predicted"/>
<keyword evidence="1" id="KW-0132">Cell division</keyword>
<evidence type="ECO:0000313" key="11">
    <source>
        <dbReference type="WBParaSite" id="NBR_0001927301-mRNA-1"/>
    </source>
</evidence>
<gene>
    <name evidence="9" type="ORF">NBR_LOCUS19274</name>
</gene>
<evidence type="ECO:0000256" key="2">
    <source>
        <dbReference type="ARBA" id="ARBA00022737"/>
    </source>
</evidence>
<dbReference type="PANTHER" id="PTHR12558">
    <property type="entry name" value="CELL DIVISION CYCLE 16,23,27"/>
    <property type="match status" value="1"/>
</dbReference>
<dbReference type="GO" id="GO:0005680">
    <property type="term" value="C:anaphase-promoting complex"/>
    <property type="evidence" value="ECO:0007669"/>
    <property type="project" value="InterPro"/>
</dbReference>
<dbReference type="Proteomes" id="UP000271162">
    <property type="component" value="Unassembled WGS sequence"/>
</dbReference>
<dbReference type="GO" id="GO:0045842">
    <property type="term" value="P:positive regulation of mitotic metaphase/anaphase transition"/>
    <property type="evidence" value="ECO:0007669"/>
    <property type="project" value="TreeGrafter"/>
</dbReference>
<dbReference type="PROSITE" id="PS50005">
    <property type="entry name" value="TPR"/>
    <property type="match status" value="2"/>
</dbReference>
<keyword evidence="10" id="KW-1185">Reference proteome</keyword>
<dbReference type="GO" id="GO:0016567">
    <property type="term" value="P:protein ubiquitination"/>
    <property type="evidence" value="ECO:0007669"/>
    <property type="project" value="TreeGrafter"/>
</dbReference>
<dbReference type="GO" id="GO:0051301">
    <property type="term" value="P:cell division"/>
    <property type="evidence" value="ECO:0007669"/>
    <property type="project" value="UniProtKB-KW"/>
</dbReference>
<keyword evidence="3" id="KW-0498">Mitosis</keyword>
<keyword evidence="5 7" id="KW-0802">TPR repeat</keyword>
<evidence type="ECO:0000256" key="7">
    <source>
        <dbReference type="PROSITE-ProRule" id="PRU00339"/>
    </source>
</evidence>
<reference evidence="11" key="1">
    <citation type="submission" date="2017-02" db="UniProtKB">
        <authorList>
            <consortium name="WormBaseParasite"/>
        </authorList>
    </citation>
    <scope>IDENTIFICATION</scope>
</reference>
<dbReference type="InterPro" id="IPR011990">
    <property type="entry name" value="TPR-like_helical_dom_sf"/>
</dbReference>
<feature type="repeat" description="TPR" evidence="7">
    <location>
        <begin position="294"/>
        <end position="327"/>
    </location>
</feature>
<keyword evidence="4" id="KW-0833">Ubl conjugation pathway</keyword>
<accession>A0A0N4YPV2</accession>
<evidence type="ECO:0000256" key="1">
    <source>
        <dbReference type="ARBA" id="ARBA00022618"/>
    </source>
</evidence>
<protein>
    <submittedName>
        <fullName evidence="11">TPR_REGION domain-containing protein</fullName>
    </submittedName>
</protein>
<dbReference type="PANTHER" id="PTHR12558:SF10">
    <property type="entry name" value="CELL DIVISION CYCLE PROTEIN 23 HOMOLOG"/>
    <property type="match status" value="1"/>
</dbReference>
<dbReference type="STRING" id="27835.A0A0N4YPV2"/>
<evidence type="ECO:0000256" key="3">
    <source>
        <dbReference type="ARBA" id="ARBA00022776"/>
    </source>
</evidence>
<dbReference type="OMA" id="LWTNEIL"/>
<dbReference type="Pfam" id="PF04049">
    <property type="entry name" value="ANAPC8"/>
    <property type="match status" value="1"/>
</dbReference>
<dbReference type="Pfam" id="PF13181">
    <property type="entry name" value="TPR_8"/>
    <property type="match status" value="1"/>
</dbReference>
<evidence type="ECO:0000256" key="4">
    <source>
        <dbReference type="ARBA" id="ARBA00022786"/>
    </source>
</evidence>
<keyword evidence="6" id="KW-0131">Cell cycle</keyword>
<dbReference type="Gene3D" id="1.25.40.10">
    <property type="entry name" value="Tetratricopeptide repeat domain"/>
    <property type="match status" value="2"/>
</dbReference>
<feature type="repeat" description="TPR" evidence="7">
    <location>
        <begin position="328"/>
        <end position="361"/>
    </location>
</feature>
<dbReference type="WBParaSite" id="NBR_0001927301-mRNA-1">
    <property type="protein sequence ID" value="NBR_0001927301-mRNA-1"/>
    <property type="gene ID" value="NBR_0001927301"/>
</dbReference>
<dbReference type="InterPro" id="IPR019734">
    <property type="entry name" value="TPR_rpt"/>
</dbReference>